<comment type="caution">
    <text evidence="3">The sequence shown here is derived from an EMBL/GenBank/DDBJ whole genome shotgun (WGS) entry which is preliminary data.</text>
</comment>
<sequence>MTYYFYMVRCADDSLYSGITTDLKRRIEEHNSTGKKGAKYLRAKKPVKLVYSKKFKDRNSALVREAEVKKLPKPQKERLIKEK</sequence>
<proteinExistence type="inferred from homology"/>
<dbReference type="InterPro" id="IPR000305">
    <property type="entry name" value="GIY-YIG_endonuc"/>
</dbReference>
<evidence type="ECO:0000313" key="3">
    <source>
        <dbReference type="EMBL" id="OGK30079.1"/>
    </source>
</evidence>
<organism evidence="3 4">
    <name type="scientific">Candidatus Roizmanbacteria bacterium RIFCSPHIGHO2_12_FULL_33_9</name>
    <dbReference type="NCBI Taxonomy" id="1802045"/>
    <lineage>
        <taxon>Bacteria</taxon>
        <taxon>Candidatus Roizmaniibacteriota</taxon>
    </lineage>
</organism>
<dbReference type="Proteomes" id="UP000177199">
    <property type="component" value="Unassembled WGS sequence"/>
</dbReference>
<keyword evidence="3" id="KW-0540">Nuclease</keyword>
<dbReference type="GO" id="GO:0004519">
    <property type="term" value="F:endonuclease activity"/>
    <property type="evidence" value="ECO:0007669"/>
    <property type="project" value="UniProtKB-KW"/>
</dbReference>
<dbReference type="Gene3D" id="3.40.1440.10">
    <property type="entry name" value="GIY-YIG endonuclease"/>
    <property type="match status" value="1"/>
</dbReference>
<dbReference type="AlphaFoldDB" id="A0A1F7HFR7"/>
<evidence type="ECO:0000259" key="2">
    <source>
        <dbReference type="PROSITE" id="PS50164"/>
    </source>
</evidence>
<dbReference type="InterPro" id="IPR035901">
    <property type="entry name" value="GIY-YIG_endonuc_sf"/>
</dbReference>
<keyword evidence="3" id="KW-0255">Endonuclease</keyword>
<reference evidence="3 4" key="1">
    <citation type="journal article" date="2016" name="Nat. Commun.">
        <title>Thousands of microbial genomes shed light on interconnected biogeochemical processes in an aquifer system.</title>
        <authorList>
            <person name="Anantharaman K."/>
            <person name="Brown C.T."/>
            <person name="Hug L.A."/>
            <person name="Sharon I."/>
            <person name="Castelle C.J."/>
            <person name="Probst A.J."/>
            <person name="Thomas B.C."/>
            <person name="Singh A."/>
            <person name="Wilkins M.J."/>
            <person name="Karaoz U."/>
            <person name="Brodie E.L."/>
            <person name="Williams K.H."/>
            <person name="Hubbard S.S."/>
            <person name="Banfield J.F."/>
        </authorList>
    </citation>
    <scope>NUCLEOTIDE SEQUENCE [LARGE SCALE GENOMIC DNA]</scope>
</reference>
<dbReference type="EMBL" id="MFZV01000052">
    <property type="protein sequence ID" value="OGK30079.1"/>
    <property type="molecule type" value="Genomic_DNA"/>
</dbReference>
<name>A0A1F7HFR7_9BACT</name>
<dbReference type="Pfam" id="PF01541">
    <property type="entry name" value="GIY-YIG"/>
    <property type="match status" value="1"/>
</dbReference>
<dbReference type="PANTHER" id="PTHR34477">
    <property type="entry name" value="UPF0213 PROTEIN YHBQ"/>
    <property type="match status" value="1"/>
</dbReference>
<evidence type="ECO:0000313" key="4">
    <source>
        <dbReference type="Proteomes" id="UP000177199"/>
    </source>
</evidence>
<dbReference type="CDD" id="cd10456">
    <property type="entry name" value="GIY-YIG_UPF0213"/>
    <property type="match status" value="1"/>
</dbReference>
<accession>A0A1F7HFR7</accession>
<dbReference type="PANTHER" id="PTHR34477:SF1">
    <property type="entry name" value="UPF0213 PROTEIN YHBQ"/>
    <property type="match status" value="1"/>
</dbReference>
<dbReference type="SMART" id="SM00465">
    <property type="entry name" value="GIYc"/>
    <property type="match status" value="1"/>
</dbReference>
<dbReference type="PROSITE" id="PS50164">
    <property type="entry name" value="GIY_YIG"/>
    <property type="match status" value="1"/>
</dbReference>
<protein>
    <submittedName>
        <fullName evidence="3">Endonuclease</fullName>
    </submittedName>
</protein>
<dbReference type="SUPFAM" id="SSF82771">
    <property type="entry name" value="GIY-YIG endonuclease"/>
    <property type="match status" value="1"/>
</dbReference>
<keyword evidence="3" id="KW-0378">Hydrolase</keyword>
<evidence type="ECO:0000256" key="1">
    <source>
        <dbReference type="ARBA" id="ARBA00007435"/>
    </source>
</evidence>
<gene>
    <name evidence="3" type="ORF">A3F29_04845</name>
</gene>
<feature type="domain" description="GIY-YIG" evidence="2">
    <location>
        <begin position="1"/>
        <end position="78"/>
    </location>
</feature>
<dbReference type="InterPro" id="IPR050190">
    <property type="entry name" value="UPF0213_domain"/>
</dbReference>
<comment type="similarity">
    <text evidence="1">Belongs to the UPF0213 family.</text>
</comment>